<name>A0AAU2A5F6_9ACTN</name>
<keyword evidence="4" id="KW-0732">Signal</keyword>
<evidence type="ECO:0000313" key="5">
    <source>
        <dbReference type="EMBL" id="WTT19078.1"/>
    </source>
</evidence>
<proteinExistence type="predicted"/>
<evidence type="ECO:0000256" key="1">
    <source>
        <dbReference type="ARBA" id="ARBA00004613"/>
    </source>
</evidence>
<feature type="compositionally biased region" description="Polar residues" evidence="3">
    <location>
        <begin position="252"/>
        <end position="264"/>
    </location>
</feature>
<sequence length="288" mass="29566">MPSRSVSRKVLRTASALTLAVTTGLTALVALPASAGAAERVATVTRAADGRSLVYTAAPGQTNKVRVEEWNDGGMTLVLIHFIDDVVPIEDPGDLCGYPDPADRTNIACEQIIPDDTQGHVALTMKLGDGDDTVAFNNHTLLERYPTAIDLGAGKDTSTQTGSIDGNLVYGGPGDDNITVDGNGRAWGQDGKDTIHADGEGSRVDAGTGNDLVYGGAGRQTLTGGDGNDTVRGGTGNDLIYGSPGNDILYGNSGNDTIQGNSGNDKLYGGPGKDTLSGGPGRNVVHQD</sequence>
<comment type="subcellular location">
    <subcellularLocation>
        <location evidence="1">Secreted</location>
    </subcellularLocation>
</comment>
<dbReference type="GO" id="GO:0005509">
    <property type="term" value="F:calcium ion binding"/>
    <property type="evidence" value="ECO:0007669"/>
    <property type="project" value="InterPro"/>
</dbReference>
<evidence type="ECO:0000256" key="3">
    <source>
        <dbReference type="SAM" id="MobiDB-lite"/>
    </source>
</evidence>
<evidence type="ECO:0000256" key="4">
    <source>
        <dbReference type="SAM" id="SignalP"/>
    </source>
</evidence>
<dbReference type="InterPro" id="IPR018511">
    <property type="entry name" value="Hemolysin-typ_Ca-bd_CS"/>
</dbReference>
<dbReference type="Gene3D" id="2.150.10.10">
    <property type="entry name" value="Serralysin-like metalloprotease, C-terminal"/>
    <property type="match status" value="2"/>
</dbReference>
<dbReference type="Pfam" id="PF00353">
    <property type="entry name" value="HemolysinCabind"/>
    <property type="match status" value="2"/>
</dbReference>
<dbReference type="SUPFAM" id="SSF51120">
    <property type="entry name" value="beta-Roll"/>
    <property type="match status" value="1"/>
</dbReference>
<dbReference type="InterPro" id="IPR001343">
    <property type="entry name" value="Hemolysn_Ca-bd"/>
</dbReference>
<feature type="region of interest" description="Disordered" evidence="3">
    <location>
        <begin position="251"/>
        <end position="288"/>
    </location>
</feature>
<dbReference type="InterPro" id="IPR011049">
    <property type="entry name" value="Serralysin-like_metalloprot_C"/>
</dbReference>
<dbReference type="AlphaFoldDB" id="A0AAU2A5F6"/>
<keyword evidence="2" id="KW-0964">Secreted</keyword>
<dbReference type="PANTHER" id="PTHR38340:SF1">
    <property type="entry name" value="S-LAYER PROTEIN"/>
    <property type="match status" value="1"/>
</dbReference>
<dbReference type="PROSITE" id="PS00330">
    <property type="entry name" value="HEMOLYSIN_CALCIUM"/>
    <property type="match status" value="1"/>
</dbReference>
<accession>A0AAU2A5F6</accession>
<feature type="region of interest" description="Disordered" evidence="3">
    <location>
        <begin position="218"/>
        <end position="237"/>
    </location>
</feature>
<dbReference type="PRINTS" id="PR00313">
    <property type="entry name" value="CABNDNGRPT"/>
</dbReference>
<organism evidence="5">
    <name type="scientific">Streptomyces sp. NBC_00093</name>
    <dbReference type="NCBI Taxonomy" id="2975649"/>
    <lineage>
        <taxon>Bacteria</taxon>
        <taxon>Bacillati</taxon>
        <taxon>Actinomycetota</taxon>
        <taxon>Actinomycetes</taxon>
        <taxon>Kitasatosporales</taxon>
        <taxon>Streptomycetaceae</taxon>
        <taxon>Streptomyces</taxon>
    </lineage>
</organism>
<dbReference type="InterPro" id="IPR050557">
    <property type="entry name" value="RTX_toxin/Mannuronan_C5-epim"/>
</dbReference>
<dbReference type="EMBL" id="CP108222">
    <property type="protein sequence ID" value="WTT19078.1"/>
    <property type="molecule type" value="Genomic_DNA"/>
</dbReference>
<gene>
    <name evidence="5" type="ORF">OHA22_27875</name>
</gene>
<dbReference type="PANTHER" id="PTHR38340">
    <property type="entry name" value="S-LAYER PROTEIN"/>
    <property type="match status" value="1"/>
</dbReference>
<feature type="chain" id="PRO_5043356424" evidence="4">
    <location>
        <begin position="38"/>
        <end position="288"/>
    </location>
</feature>
<dbReference type="GO" id="GO:0005576">
    <property type="term" value="C:extracellular region"/>
    <property type="evidence" value="ECO:0007669"/>
    <property type="project" value="UniProtKB-SubCell"/>
</dbReference>
<reference evidence="5" key="1">
    <citation type="submission" date="2022-10" db="EMBL/GenBank/DDBJ databases">
        <title>The complete genomes of actinobacterial strains from the NBC collection.</title>
        <authorList>
            <person name="Joergensen T.S."/>
            <person name="Alvarez Arevalo M."/>
            <person name="Sterndorff E.B."/>
            <person name="Faurdal D."/>
            <person name="Vuksanovic O."/>
            <person name="Mourched A.-S."/>
            <person name="Charusanti P."/>
            <person name="Shaw S."/>
            <person name="Blin K."/>
            <person name="Weber T."/>
        </authorList>
    </citation>
    <scope>NUCLEOTIDE SEQUENCE</scope>
    <source>
        <strain evidence="5">NBC_00093</strain>
    </source>
</reference>
<evidence type="ECO:0000256" key="2">
    <source>
        <dbReference type="ARBA" id="ARBA00022525"/>
    </source>
</evidence>
<protein>
    <submittedName>
        <fullName evidence="5">Calcium-binding protein</fullName>
    </submittedName>
</protein>
<feature type="signal peptide" evidence="4">
    <location>
        <begin position="1"/>
        <end position="37"/>
    </location>
</feature>